<dbReference type="NCBIfam" id="TIGR01494">
    <property type="entry name" value="ATPase_P-type"/>
    <property type="match status" value="1"/>
</dbReference>
<keyword evidence="6 11" id="KW-0547">Nucleotide-binding</keyword>
<proteinExistence type="inferred from homology"/>
<comment type="subcellular location">
    <subcellularLocation>
        <location evidence="1">Cell membrane</location>
        <topology evidence="1">Multi-pass membrane protein</topology>
    </subcellularLocation>
</comment>
<dbReference type="InterPro" id="IPR006121">
    <property type="entry name" value="HMA_dom"/>
</dbReference>
<feature type="domain" description="HMA" evidence="13">
    <location>
        <begin position="13"/>
        <end position="77"/>
    </location>
</feature>
<name>A0ABT3CG67_9MYCO</name>
<evidence type="ECO:0000259" key="13">
    <source>
        <dbReference type="PROSITE" id="PS50846"/>
    </source>
</evidence>
<evidence type="ECO:0000256" key="1">
    <source>
        <dbReference type="ARBA" id="ARBA00004651"/>
    </source>
</evidence>
<keyword evidence="10 11" id="KW-0472">Membrane</keyword>
<dbReference type="Gene3D" id="3.30.70.100">
    <property type="match status" value="1"/>
</dbReference>
<evidence type="ECO:0000313" key="14">
    <source>
        <dbReference type="EMBL" id="MCV7228475.1"/>
    </source>
</evidence>
<dbReference type="PROSITE" id="PS50846">
    <property type="entry name" value="HMA_2"/>
    <property type="match status" value="1"/>
</dbReference>
<dbReference type="PRINTS" id="PR00119">
    <property type="entry name" value="CATATPASE"/>
</dbReference>
<feature type="region of interest" description="Disordered" evidence="12">
    <location>
        <begin position="756"/>
        <end position="777"/>
    </location>
</feature>
<evidence type="ECO:0000256" key="7">
    <source>
        <dbReference type="ARBA" id="ARBA00022840"/>
    </source>
</evidence>
<dbReference type="SUPFAM" id="SSF81660">
    <property type="entry name" value="Metal cation-transporting ATPase, ATP-binding domain N"/>
    <property type="match status" value="1"/>
</dbReference>
<dbReference type="SUPFAM" id="SSF56784">
    <property type="entry name" value="HAD-like"/>
    <property type="match status" value="1"/>
</dbReference>
<dbReference type="PANTHER" id="PTHR43520">
    <property type="entry name" value="ATP7, ISOFORM B"/>
    <property type="match status" value="1"/>
</dbReference>
<dbReference type="InterPro" id="IPR023298">
    <property type="entry name" value="ATPase_P-typ_TM_dom_sf"/>
</dbReference>
<dbReference type="Pfam" id="PF00403">
    <property type="entry name" value="HMA"/>
    <property type="match status" value="1"/>
</dbReference>
<dbReference type="SFLD" id="SFLDS00003">
    <property type="entry name" value="Haloacid_Dehalogenase"/>
    <property type="match status" value="1"/>
</dbReference>
<keyword evidence="3 11" id="KW-1003">Cell membrane</keyword>
<dbReference type="RefSeq" id="WP_264069908.1">
    <property type="nucleotide sequence ID" value="NZ_JACKTY010000033.1"/>
</dbReference>
<dbReference type="InterPro" id="IPR044492">
    <property type="entry name" value="P_typ_ATPase_HD_dom"/>
</dbReference>
<dbReference type="InterPro" id="IPR018303">
    <property type="entry name" value="ATPase_P-typ_P_site"/>
</dbReference>
<evidence type="ECO:0000256" key="9">
    <source>
        <dbReference type="ARBA" id="ARBA00022989"/>
    </source>
</evidence>
<dbReference type="Gene3D" id="3.40.1110.10">
    <property type="entry name" value="Calcium-transporting ATPase, cytoplasmic domain N"/>
    <property type="match status" value="1"/>
</dbReference>
<dbReference type="CDD" id="cd02094">
    <property type="entry name" value="P-type_ATPase_Cu-like"/>
    <property type="match status" value="1"/>
</dbReference>
<dbReference type="InterPro" id="IPR036412">
    <property type="entry name" value="HAD-like_sf"/>
</dbReference>
<feature type="transmembrane region" description="Helical" evidence="11">
    <location>
        <begin position="204"/>
        <end position="222"/>
    </location>
</feature>
<feature type="transmembrane region" description="Helical" evidence="11">
    <location>
        <begin position="101"/>
        <end position="122"/>
    </location>
</feature>
<dbReference type="InterPro" id="IPR036163">
    <property type="entry name" value="HMA_dom_sf"/>
</dbReference>
<dbReference type="SFLD" id="SFLDF00027">
    <property type="entry name" value="p-type_atpase"/>
    <property type="match status" value="1"/>
</dbReference>
<dbReference type="PANTHER" id="PTHR43520:SF8">
    <property type="entry name" value="P-TYPE CU(+) TRANSPORTER"/>
    <property type="match status" value="1"/>
</dbReference>
<evidence type="ECO:0000256" key="11">
    <source>
        <dbReference type="RuleBase" id="RU362081"/>
    </source>
</evidence>
<feature type="transmembrane region" description="Helical" evidence="11">
    <location>
        <begin position="695"/>
        <end position="713"/>
    </location>
</feature>
<dbReference type="PRINTS" id="PR00940">
    <property type="entry name" value="CATPATPASEA"/>
</dbReference>
<dbReference type="InterPro" id="IPR001757">
    <property type="entry name" value="P_typ_ATPase"/>
</dbReference>
<reference evidence="14 15" key="1">
    <citation type="journal article" date="2022" name="BMC Genomics">
        <title>Comparative genome analysis of mycobacteria focusing on tRNA and non-coding RNA.</title>
        <authorList>
            <person name="Behra P.R.K."/>
            <person name="Pettersson B.M.F."/>
            <person name="Ramesh M."/>
            <person name="Das S."/>
            <person name="Dasgupta S."/>
            <person name="Kirsebom L.A."/>
        </authorList>
    </citation>
    <scope>NUCLEOTIDE SEQUENCE [LARGE SCALE GENOMIC DNA]</scope>
    <source>
        <strain evidence="14 15">DSM 44078</strain>
    </source>
</reference>
<evidence type="ECO:0000256" key="3">
    <source>
        <dbReference type="ARBA" id="ARBA00022475"/>
    </source>
</evidence>
<protein>
    <submittedName>
        <fullName evidence="14">Cation-translocating P-type ATPase</fullName>
    </submittedName>
</protein>
<dbReference type="InterPro" id="IPR059000">
    <property type="entry name" value="ATPase_P-type_domA"/>
</dbReference>
<dbReference type="SUPFAM" id="SSF81665">
    <property type="entry name" value="Calcium ATPase, transmembrane domain M"/>
    <property type="match status" value="1"/>
</dbReference>
<evidence type="ECO:0000256" key="12">
    <source>
        <dbReference type="SAM" id="MobiDB-lite"/>
    </source>
</evidence>
<evidence type="ECO:0000313" key="15">
    <source>
        <dbReference type="Proteomes" id="UP001526201"/>
    </source>
</evidence>
<organism evidence="14 15">
    <name type="scientific">Mycolicibacterium komossense</name>
    <dbReference type="NCBI Taxonomy" id="1779"/>
    <lineage>
        <taxon>Bacteria</taxon>
        <taxon>Bacillati</taxon>
        <taxon>Actinomycetota</taxon>
        <taxon>Actinomycetes</taxon>
        <taxon>Mycobacteriales</taxon>
        <taxon>Mycobacteriaceae</taxon>
        <taxon>Mycolicibacterium</taxon>
    </lineage>
</organism>
<feature type="transmembrane region" description="Helical" evidence="11">
    <location>
        <begin position="357"/>
        <end position="379"/>
    </location>
</feature>
<feature type="transmembrane region" description="Helical" evidence="11">
    <location>
        <begin position="166"/>
        <end position="184"/>
    </location>
</feature>
<dbReference type="Gene3D" id="2.70.150.10">
    <property type="entry name" value="Calcium-transporting ATPase, cytoplasmic transduction domain A"/>
    <property type="match status" value="1"/>
</dbReference>
<evidence type="ECO:0000256" key="6">
    <source>
        <dbReference type="ARBA" id="ARBA00022741"/>
    </source>
</evidence>
<evidence type="ECO:0000256" key="4">
    <source>
        <dbReference type="ARBA" id="ARBA00022692"/>
    </source>
</evidence>
<keyword evidence="4 11" id="KW-0812">Transmembrane</keyword>
<sequence length="777" mass="80428">MVDSDNDSVHEVRRIELAVSGMSCAACASRVERTLNKVPGVRASVNFATGVATIDAEPAVDSGELCELVEQAGYPASERTSLPDGLDDPESDRARSLFRRLVVAIVLFVPLADLSILFATMPGTRFPGWQWLLVVLAAPVVTWAAWPFHRVAVKNLRHGGASMETLISTGITAATLWSLYAIFWRPRAAAEPGVWHAIMGADSIYLEVAAGVTVFILAGRYFEARAKSKAGGALRALAALGAKDVSVVLADGSELRIPVSELKEQQQFVVRPGETIAADGLVVSGQAAVDMSAMTGEAQPVEAGPGSAVVGGTLALDGRLVVEAAAVGPDTQFAAMMRLVEKAQSGKADAQRLADRIAGVFVPVVFAIAAVTVAAWLLMAGDVDRAISAGLAVLVIACPCALGLATPTALMVASGRGAQLGIFLKGHQALDAVRNVDTVIFDKTGTITTGQLTMTAVSVAAGWERDDVLAAAAAVESASEHAVAIAIVRAAQPLSLSEVTGFRSAVGRGASGVVDGRQVEVGKPAWVARNREVPRELVDARHRGEASGQTVVFVSIDGVVCGSIGVADVVKDSAAAAIRELRERGLRTLMVTGDNPVAAQSIADQVGIDEVIAEVLPDGKVAVIDQLQARGRIVAMVGDGINDGPALASADLGLAIGRGTDVAIGAADIILVRQSLETVPQALALARATLHTIRVNMVWAFGYNIAAIPIAAAGLLNPLIAGGVMAFSSFFVVSNSLRLRSFARADIASGAGRLDPATGMTSMPTSVDPESEVLGRQ</sequence>
<dbReference type="SUPFAM" id="SSF55008">
    <property type="entry name" value="HMA, heavy metal-associated domain"/>
    <property type="match status" value="1"/>
</dbReference>
<feature type="transmembrane region" description="Helical" evidence="11">
    <location>
        <begin position="128"/>
        <end position="146"/>
    </location>
</feature>
<dbReference type="CDD" id="cd00371">
    <property type="entry name" value="HMA"/>
    <property type="match status" value="1"/>
</dbReference>
<dbReference type="InterPro" id="IPR000579">
    <property type="entry name" value="Cation-trans_P-type_ATPase_A/B"/>
</dbReference>
<comment type="caution">
    <text evidence="14">The sequence shown here is derived from an EMBL/GenBank/DDBJ whole genome shotgun (WGS) entry which is preliminary data.</text>
</comment>
<dbReference type="InterPro" id="IPR023299">
    <property type="entry name" value="ATPase_P-typ_cyto_dom_N"/>
</dbReference>
<dbReference type="InterPro" id="IPR023214">
    <property type="entry name" value="HAD_sf"/>
</dbReference>
<dbReference type="Pfam" id="PF00702">
    <property type="entry name" value="Hydrolase"/>
    <property type="match status" value="1"/>
</dbReference>
<keyword evidence="15" id="KW-1185">Reference proteome</keyword>
<dbReference type="SUPFAM" id="SSF81653">
    <property type="entry name" value="Calcium ATPase, transduction domain A"/>
    <property type="match status" value="1"/>
</dbReference>
<dbReference type="NCBIfam" id="TIGR01525">
    <property type="entry name" value="ATPase-IB_hvy"/>
    <property type="match status" value="1"/>
</dbReference>
<dbReference type="Proteomes" id="UP001526201">
    <property type="component" value="Unassembled WGS sequence"/>
</dbReference>
<evidence type="ECO:0000256" key="2">
    <source>
        <dbReference type="ARBA" id="ARBA00006024"/>
    </source>
</evidence>
<dbReference type="PROSITE" id="PS01047">
    <property type="entry name" value="HMA_1"/>
    <property type="match status" value="1"/>
</dbReference>
<dbReference type="Gene3D" id="3.40.50.1000">
    <property type="entry name" value="HAD superfamily/HAD-like"/>
    <property type="match status" value="1"/>
</dbReference>
<dbReference type="EMBL" id="JACKTY010000033">
    <property type="protein sequence ID" value="MCV7228475.1"/>
    <property type="molecule type" value="Genomic_DNA"/>
</dbReference>
<dbReference type="InterPro" id="IPR017969">
    <property type="entry name" value="Heavy-metal-associated_CS"/>
</dbReference>
<dbReference type="PROSITE" id="PS00154">
    <property type="entry name" value="ATPASE_E1_E2"/>
    <property type="match status" value="1"/>
</dbReference>
<dbReference type="Pfam" id="PF00122">
    <property type="entry name" value="E1-E2_ATPase"/>
    <property type="match status" value="1"/>
</dbReference>
<keyword evidence="5 11" id="KW-0479">Metal-binding</keyword>
<gene>
    <name evidence="14" type="ORF">H7J73_20895</name>
</gene>
<evidence type="ECO:0000256" key="10">
    <source>
        <dbReference type="ARBA" id="ARBA00023136"/>
    </source>
</evidence>
<dbReference type="InterPro" id="IPR027256">
    <property type="entry name" value="P-typ_ATPase_IB"/>
</dbReference>
<evidence type="ECO:0000256" key="8">
    <source>
        <dbReference type="ARBA" id="ARBA00022967"/>
    </source>
</evidence>
<keyword evidence="7 11" id="KW-0067">ATP-binding</keyword>
<comment type="similarity">
    <text evidence="2 11">Belongs to the cation transport ATPase (P-type) (TC 3.A.3) family. Type IB subfamily.</text>
</comment>
<keyword evidence="9 11" id="KW-1133">Transmembrane helix</keyword>
<dbReference type="NCBIfam" id="TIGR01511">
    <property type="entry name" value="ATPase-IB1_Cu"/>
    <property type="match status" value="1"/>
</dbReference>
<dbReference type="SFLD" id="SFLDG00002">
    <property type="entry name" value="C1.7:_P-type_atpase_like"/>
    <property type="match status" value="1"/>
</dbReference>
<feature type="transmembrane region" description="Helical" evidence="11">
    <location>
        <begin position="391"/>
        <end position="413"/>
    </location>
</feature>
<keyword evidence="8" id="KW-1278">Translocase</keyword>
<evidence type="ECO:0000256" key="5">
    <source>
        <dbReference type="ARBA" id="ARBA00022723"/>
    </source>
</evidence>
<accession>A0ABT3CG67</accession>
<dbReference type="InterPro" id="IPR008250">
    <property type="entry name" value="ATPase_P-typ_transduc_dom_A_sf"/>
</dbReference>